<name>A0AAU7VI52_9FIRM</name>
<protein>
    <submittedName>
        <fullName evidence="2">Phage holin family protein</fullName>
    </submittedName>
</protein>
<feature type="transmembrane region" description="Helical" evidence="1">
    <location>
        <begin position="59"/>
        <end position="78"/>
    </location>
</feature>
<keyword evidence="1" id="KW-1133">Transmembrane helix</keyword>
<accession>A0AAU7VI52</accession>
<dbReference type="PANTHER" id="PTHR37309:SF1">
    <property type="entry name" value="SLR0284 PROTEIN"/>
    <property type="match status" value="1"/>
</dbReference>
<feature type="transmembrane region" description="Helical" evidence="1">
    <location>
        <begin position="28"/>
        <end position="47"/>
    </location>
</feature>
<dbReference type="PANTHER" id="PTHR37309">
    <property type="entry name" value="SLR0284 PROTEIN"/>
    <property type="match status" value="1"/>
</dbReference>
<dbReference type="RefSeq" id="WP_350342510.1">
    <property type="nucleotide sequence ID" value="NZ_CP158367.1"/>
</dbReference>
<reference evidence="2" key="1">
    <citation type="journal article" date="2013" name="Extremophiles">
        <title>Proteinivorax tanatarense gen. nov., sp. nov., an anaerobic, haloalkaliphilic, proteolytic bacterium isolated from a decaying algal bloom, and proposal of Proteinivoraceae fam. nov.</title>
        <authorList>
            <person name="Kevbrin V."/>
            <person name="Boltyanskaya Y."/>
            <person name="Zhilina T."/>
            <person name="Kolganova T."/>
            <person name="Lavrentjeva E."/>
            <person name="Kuznetsov B."/>
        </authorList>
    </citation>
    <scope>NUCLEOTIDE SEQUENCE</scope>
    <source>
        <strain evidence="2">Z-910T</strain>
    </source>
</reference>
<dbReference type="Pfam" id="PF04020">
    <property type="entry name" value="Phage_holin_4_2"/>
    <property type="match status" value="1"/>
</dbReference>
<dbReference type="EMBL" id="CP158367">
    <property type="protein sequence ID" value="XBX73748.1"/>
    <property type="molecule type" value="Genomic_DNA"/>
</dbReference>
<dbReference type="AlphaFoldDB" id="A0AAU7VI52"/>
<reference evidence="2" key="2">
    <citation type="submission" date="2024-06" db="EMBL/GenBank/DDBJ databases">
        <authorList>
            <person name="Petrova K.O."/>
            <person name="Toshchakov S.V."/>
            <person name="Boltjanskaja Y.V."/>
            <person name="Kevbrin V."/>
        </authorList>
    </citation>
    <scope>NUCLEOTIDE SEQUENCE</scope>
    <source>
        <strain evidence="2">Z-910T</strain>
    </source>
</reference>
<feature type="transmembrane region" description="Helical" evidence="1">
    <location>
        <begin position="84"/>
        <end position="103"/>
    </location>
</feature>
<sequence length="108" mass="11452">MLRLVIRFIVSAIVLMALGFFVPGFGALGFIGALISAIVISVLGYIMEKLFGENISPQNRGIVGFVTSAVVIYLAQFLVTDLNVSIFGAAIAAFIIGIVDAFAPTELR</sequence>
<evidence type="ECO:0000313" key="2">
    <source>
        <dbReference type="EMBL" id="XBX73748.1"/>
    </source>
</evidence>
<feature type="transmembrane region" description="Helical" evidence="1">
    <location>
        <begin position="5"/>
        <end position="22"/>
    </location>
</feature>
<evidence type="ECO:0000256" key="1">
    <source>
        <dbReference type="SAM" id="Phobius"/>
    </source>
</evidence>
<organism evidence="2">
    <name type="scientific">Proteinivorax tanatarense</name>
    <dbReference type="NCBI Taxonomy" id="1260629"/>
    <lineage>
        <taxon>Bacteria</taxon>
        <taxon>Bacillati</taxon>
        <taxon>Bacillota</taxon>
        <taxon>Clostridia</taxon>
        <taxon>Eubacteriales</taxon>
        <taxon>Proteinivoracaceae</taxon>
        <taxon>Proteinivorax</taxon>
    </lineage>
</organism>
<keyword evidence="1" id="KW-0472">Membrane</keyword>
<keyword evidence="1" id="KW-0812">Transmembrane</keyword>
<dbReference type="InterPro" id="IPR007165">
    <property type="entry name" value="Phage_holin_4_2"/>
</dbReference>
<gene>
    <name evidence="2" type="ORF">PRVXT_001749</name>
</gene>
<proteinExistence type="predicted"/>